<name>A0A7S3NIB1_9STRA</name>
<dbReference type="EMBL" id="HBIJ01015671">
    <property type="protein sequence ID" value="CAE0369688.1"/>
    <property type="molecule type" value="Transcribed_RNA"/>
</dbReference>
<dbReference type="AlphaFoldDB" id="A0A7S3NIB1"/>
<proteinExistence type="predicted"/>
<feature type="region of interest" description="Disordered" evidence="2">
    <location>
        <begin position="250"/>
        <end position="299"/>
    </location>
</feature>
<evidence type="ECO:0000256" key="1">
    <source>
        <dbReference type="SAM" id="Coils"/>
    </source>
</evidence>
<gene>
    <name evidence="3" type="ORF">ALAG00032_LOCUS10452</name>
</gene>
<feature type="coiled-coil region" evidence="1">
    <location>
        <begin position="97"/>
        <end position="131"/>
    </location>
</feature>
<keyword evidence="1" id="KW-0175">Coiled coil</keyword>
<organism evidence="3">
    <name type="scientific">Aureoumbra lagunensis</name>
    <dbReference type="NCBI Taxonomy" id="44058"/>
    <lineage>
        <taxon>Eukaryota</taxon>
        <taxon>Sar</taxon>
        <taxon>Stramenopiles</taxon>
        <taxon>Ochrophyta</taxon>
        <taxon>Pelagophyceae</taxon>
        <taxon>Pelagomonadales</taxon>
        <taxon>Aureoumbra</taxon>
    </lineage>
</organism>
<reference evidence="3" key="1">
    <citation type="submission" date="2021-01" db="EMBL/GenBank/DDBJ databases">
        <authorList>
            <person name="Corre E."/>
            <person name="Pelletier E."/>
            <person name="Niang G."/>
            <person name="Scheremetjew M."/>
            <person name="Finn R."/>
            <person name="Kale V."/>
            <person name="Holt S."/>
            <person name="Cochrane G."/>
            <person name="Meng A."/>
            <person name="Brown T."/>
            <person name="Cohen L."/>
        </authorList>
    </citation>
    <scope>NUCLEOTIDE SEQUENCE</scope>
    <source>
        <strain evidence="3">CCMP1510</strain>
    </source>
</reference>
<feature type="compositionally biased region" description="Polar residues" evidence="2">
    <location>
        <begin position="253"/>
        <end position="278"/>
    </location>
</feature>
<accession>A0A7S3NIB1</accession>
<evidence type="ECO:0000256" key="2">
    <source>
        <dbReference type="SAM" id="MobiDB-lite"/>
    </source>
</evidence>
<protein>
    <submittedName>
        <fullName evidence="3">Uncharacterized protein</fullName>
    </submittedName>
</protein>
<sequence>MHRPSYYSNSALLKENEARQAADIASRRISKVRTNRKGNLMKKESSKRKTNCVDYVERTKKRLKEYKLAEMKRKRNASVYRTTSACRYTSEVAGHLARSRRKQLKEVEIKLQNAKEERRELITKRLEATSNYVASVLKGRFGTFEHGSYKLRNGPNFKPWRPKKFWLYGYSNPILTSHDGPRLSNHRLFSTKLIHNYQLLFAGAHKKKLYHGGPRWRLATKAVLSHLRQKQVRDTRAYLHFSDRHLLNDDRTSPSLPIRNTQNDDYATNQNSDNSNRSFGEEHASAKKSSMKDPPLYLS</sequence>
<evidence type="ECO:0000313" key="3">
    <source>
        <dbReference type="EMBL" id="CAE0369688.1"/>
    </source>
</evidence>